<keyword evidence="8" id="KW-1185">Reference proteome</keyword>
<dbReference type="EMBL" id="CP001293">
    <property type="protein sequence ID" value="ACK73977.1"/>
    <property type="molecule type" value="Genomic_DNA"/>
</dbReference>
<proteinExistence type="inferred from homology"/>
<dbReference type="OrthoDB" id="9804152at2"/>
<geneLocation type="plasmid" evidence="7 8">
    <name>pP742402</name>
</geneLocation>
<accession>B7KMF5</accession>
<evidence type="ECO:0000313" key="8">
    <source>
        <dbReference type="Proteomes" id="UP000002384"/>
    </source>
</evidence>
<dbReference type="PANTHER" id="PTHR34478:SF1">
    <property type="entry name" value="PROTEIN LEMA"/>
    <property type="match status" value="1"/>
</dbReference>
<evidence type="ECO:0000256" key="1">
    <source>
        <dbReference type="ARBA" id="ARBA00004167"/>
    </source>
</evidence>
<dbReference type="Pfam" id="PF04011">
    <property type="entry name" value="LemA"/>
    <property type="match status" value="1"/>
</dbReference>
<name>B7KMF5_GLOC7</name>
<evidence type="ECO:0000313" key="7">
    <source>
        <dbReference type="EMBL" id="ACK73977.1"/>
    </source>
</evidence>
<dbReference type="Proteomes" id="UP000002384">
    <property type="component" value="Plasmid pP742402"/>
</dbReference>
<protein>
    <submittedName>
        <fullName evidence="7">LemA family protein</fullName>
    </submittedName>
</protein>
<keyword evidence="4" id="KW-1133">Transmembrane helix</keyword>
<keyword evidence="7" id="KW-0614">Plasmid</keyword>
<evidence type="ECO:0000256" key="5">
    <source>
        <dbReference type="ARBA" id="ARBA00023136"/>
    </source>
</evidence>
<dbReference type="InterPro" id="IPR023353">
    <property type="entry name" value="LemA-like_dom_sf"/>
</dbReference>
<dbReference type="InterPro" id="IPR007156">
    <property type="entry name" value="MamQ_LemA"/>
</dbReference>
<keyword evidence="5" id="KW-0472">Membrane</keyword>
<organism evidence="7 8">
    <name type="scientific">Gloeothece citriformis (strain PCC 7424)</name>
    <name type="common">Cyanothece sp. (strain PCC 7424)</name>
    <dbReference type="NCBI Taxonomy" id="65393"/>
    <lineage>
        <taxon>Bacteria</taxon>
        <taxon>Bacillati</taxon>
        <taxon>Cyanobacteriota</taxon>
        <taxon>Cyanophyceae</taxon>
        <taxon>Oscillatoriophycideae</taxon>
        <taxon>Chroococcales</taxon>
        <taxon>Aphanothecaceae</taxon>
        <taxon>Gloeothece</taxon>
        <taxon>Gloeothece citriformis</taxon>
    </lineage>
</organism>
<dbReference type="KEGG" id="cyc:PCC7424_5399"/>
<gene>
    <name evidence="7" type="ordered locus">PCC7424_5399</name>
</gene>
<evidence type="ECO:0000256" key="3">
    <source>
        <dbReference type="ARBA" id="ARBA00022692"/>
    </source>
</evidence>
<sequence>MGQIFVVLLAMLGLLGYLASKIYNELTRLNSRVNRNFSGIDTQLSRRHAVIKKLVASVGAEQKNIINQFEALTNLIEKANLQRGNQQAFFDTENQISRMWNQILNLPQLKSIRGFQDLNKQIAEIEEEIAASRRTYNDSVERFNTYFASFPAGFIAQLLFKQFQEKAYFQATAEERQDIDINFNV</sequence>
<dbReference type="SUPFAM" id="SSF140478">
    <property type="entry name" value="LemA-like"/>
    <property type="match status" value="1"/>
</dbReference>
<evidence type="ECO:0000256" key="2">
    <source>
        <dbReference type="ARBA" id="ARBA00008854"/>
    </source>
</evidence>
<dbReference type="AlphaFoldDB" id="B7KMF5"/>
<reference evidence="8" key="1">
    <citation type="journal article" date="2011" name="MBio">
        <title>Novel metabolic attributes of the genus Cyanothece, comprising a group of unicellular nitrogen-fixing Cyanobacteria.</title>
        <authorList>
            <person name="Bandyopadhyay A."/>
            <person name="Elvitigala T."/>
            <person name="Welsh E."/>
            <person name="Stockel J."/>
            <person name="Liberton M."/>
            <person name="Min H."/>
            <person name="Sherman L.A."/>
            <person name="Pakrasi H.B."/>
        </authorList>
    </citation>
    <scope>NUCLEOTIDE SEQUENCE [LARGE SCALE GENOMIC DNA]</scope>
    <source>
        <strain evidence="8">PCC 7424</strain>
        <plasmid evidence="8">pP742402</plasmid>
    </source>
</reference>
<comment type="similarity">
    <text evidence="2">Belongs to the LemA family.</text>
</comment>
<dbReference type="PANTHER" id="PTHR34478">
    <property type="entry name" value="PROTEIN LEMA"/>
    <property type="match status" value="1"/>
</dbReference>
<dbReference type="Gene3D" id="1.20.1440.20">
    <property type="entry name" value="LemA-like domain"/>
    <property type="match status" value="1"/>
</dbReference>
<dbReference type="HOGENOM" id="CLU_056714_2_2_3"/>
<evidence type="ECO:0000256" key="6">
    <source>
        <dbReference type="SAM" id="Coils"/>
    </source>
</evidence>
<evidence type="ECO:0000256" key="4">
    <source>
        <dbReference type="ARBA" id="ARBA00022989"/>
    </source>
</evidence>
<feature type="coiled-coil region" evidence="6">
    <location>
        <begin position="115"/>
        <end position="142"/>
    </location>
</feature>
<dbReference type="GO" id="GO:0016020">
    <property type="term" value="C:membrane"/>
    <property type="evidence" value="ECO:0007669"/>
    <property type="project" value="UniProtKB-SubCell"/>
</dbReference>
<comment type="subcellular location">
    <subcellularLocation>
        <location evidence="1">Membrane</location>
        <topology evidence="1">Single-pass membrane protein</topology>
    </subcellularLocation>
</comment>
<dbReference type="RefSeq" id="WP_012599484.1">
    <property type="nucleotide sequence ID" value="NC_011737.1"/>
</dbReference>
<keyword evidence="3" id="KW-0812">Transmembrane</keyword>
<keyword evidence="6" id="KW-0175">Coiled coil</keyword>